<keyword evidence="1" id="KW-0413">Isomerase</keyword>
<gene>
    <name evidence="1" type="ORF">MW7_007115</name>
</gene>
<dbReference type="EMBL" id="AKCV02000015">
    <property type="protein sequence ID" value="TMS58494.1"/>
    <property type="molecule type" value="Genomic_DNA"/>
</dbReference>
<sequence length="273" mass="29153">MTQASSAPIGVFDSGLGGLSVLRDIRAQLPEESLLYLADSKYVPYGERDAAFVAERTLQMAQWLEAQGCKALVIACNTATAHAAQLVRERIALPIVGVEPGLKPAIAASQSKAVGVLATANTLKSAKFARLLDSLSHEGRFICEAGVGLVPLVEAGHIDGPEVEQRLQSLLAPMLEAGADTLVLGCTHYPFLSNAIERISQQRLTVIDTGIAIARQLQRRLREEQLSAPTGNVASLRFTTTARAAQMQEMLHTLLQIDATPETVVIEPAPAAR</sequence>
<organism evidence="1 2">
    <name type="scientific">Imbroritus primus</name>
    <dbReference type="NCBI Taxonomy" id="3058603"/>
    <lineage>
        <taxon>Bacteria</taxon>
        <taxon>Pseudomonadati</taxon>
        <taxon>Pseudomonadota</taxon>
        <taxon>Betaproteobacteria</taxon>
        <taxon>Burkholderiales</taxon>
        <taxon>Burkholderiaceae</taxon>
        <taxon>Imbroritus</taxon>
    </lineage>
</organism>
<accession>A0ACD3SQV0</accession>
<proteinExistence type="predicted"/>
<name>A0ACD3SQV0_9BURK</name>
<dbReference type="EC" id="5.1.1.3" evidence="1"/>
<evidence type="ECO:0000313" key="1">
    <source>
        <dbReference type="EMBL" id="TMS58494.1"/>
    </source>
</evidence>
<reference evidence="1" key="1">
    <citation type="submission" date="2019-05" db="EMBL/GenBank/DDBJ databases">
        <title>Revised genome assembly of Burkholderiaceae (previously Ralstonia) sp. PBA.</title>
        <authorList>
            <person name="Gan H.M."/>
        </authorList>
    </citation>
    <scope>NUCLEOTIDE SEQUENCE</scope>
    <source>
        <strain evidence="1">PBA</strain>
    </source>
</reference>
<dbReference type="Proteomes" id="UP000004277">
    <property type="component" value="Unassembled WGS sequence"/>
</dbReference>
<protein>
    <submittedName>
        <fullName evidence="1">Glutamate racemase</fullName>
        <ecNumber evidence="1">5.1.1.3</ecNumber>
    </submittedName>
</protein>
<evidence type="ECO:0000313" key="2">
    <source>
        <dbReference type="Proteomes" id="UP000004277"/>
    </source>
</evidence>
<keyword evidence="2" id="KW-1185">Reference proteome</keyword>
<comment type="caution">
    <text evidence="1">The sequence shown here is derived from an EMBL/GenBank/DDBJ whole genome shotgun (WGS) entry which is preliminary data.</text>
</comment>